<keyword evidence="3 5" id="KW-0436">Ligase</keyword>
<comment type="subcellular location">
    <subcellularLocation>
        <location evidence="5">Cytoplasm</location>
    </subcellularLocation>
</comment>
<dbReference type="STRING" id="553469.SAMN04487947_0629"/>
<dbReference type="GO" id="GO:0005524">
    <property type="term" value="F:ATP binding"/>
    <property type="evidence" value="ECO:0007669"/>
    <property type="project" value="UniProtKB-KW"/>
</dbReference>
<dbReference type="EMBL" id="FOYT01000001">
    <property type="protein sequence ID" value="SFR37641.1"/>
    <property type="molecule type" value="Genomic_DNA"/>
</dbReference>
<keyword evidence="11" id="KW-1185">Reference proteome</keyword>
<dbReference type="HAMAP" id="MF_00200">
    <property type="entry name" value="RTC"/>
    <property type="match status" value="1"/>
</dbReference>
<keyword evidence="5" id="KW-0067">ATP-binding</keyword>
<dbReference type="GO" id="GO:0003963">
    <property type="term" value="F:RNA-3'-phosphate cyclase activity"/>
    <property type="evidence" value="ECO:0007669"/>
    <property type="project" value="UniProtKB-UniRule"/>
</dbReference>
<dbReference type="OrthoDB" id="7994at2157"/>
<comment type="catalytic activity">
    <reaction evidence="5">
        <text>a 3'-end 3'-phospho-ribonucleotide-RNA + ATP = a 3'-end 2',3'-cyclophospho-ribonucleotide-RNA + AMP + diphosphate</text>
        <dbReference type="Rhea" id="RHEA:23976"/>
        <dbReference type="Rhea" id="RHEA-COMP:10463"/>
        <dbReference type="Rhea" id="RHEA-COMP:10464"/>
        <dbReference type="ChEBI" id="CHEBI:30616"/>
        <dbReference type="ChEBI" id="CHEBI:33019"/>
        <dbReference type="ChEBI" id="CHEBI:83062"/>
        <dbReference type="ChEBI" id="CHEBI:83064"/>
        <dbReference type="ChEBI" id="CHEBI:456215"/>
        <dbReference type="EC" id="6.5.1.4"/>
    </reaction>
</comment>
<evidence type="ECO:0000259" key="8">
    <source>
        <dbReference type="Pfam" id="PF01137"/>
    </source>
</evidence>
<dbReference type="Gene3D" id="3.30.360.20">
    <property type="entry name" value="RNA 3'-terminal phosphate cyclase, insert domain"/>
    <property type="match status" value="1"/>
</dbReference>
<dbReference type="Gene3D" id="3.65.10.20">
    <property type="entry name" value="RNA 3'-terminal phosphate cyclase domain"/>
    <property type="match status" value="1"/>
</dbReference>
<evidence type="ECO:0000256" key="5">
    <source>
        <dbReference type="HAMAP-Rule" id="MF_00200"/>
    </source>
</evidence>
<protein>
    <recommendedName>
        <fullName evidence="2 5">RNA 3'-terminal phosphate cyclase</fullName>
        <shortName evidence="5">RNA cyclase</shortName>
        <shortName evidence="5">RNA-3'-phosphate cyclase</shortName>
        <ecNumber evidence="5 6">6.5.1.4</ecNumber>
    </recommendedName>
</protein>
<evidence type="ECO:0000313" key="10">
    <source>
        <dbReference type="EMBL" id="SFR37641.1"/>
    </source>
</evidence>
<comment type="similarity">
    <text evidence="1 5">Belongs to the RNA 3'-terminal cyclase family. Type 1 subfamily.</text>
</comment>
<dbReference type="PANTHER" id="PTHR11096">
    <property type="entry name" value="RNA 3' TERMINAL PHOSPHATE CYCLASE"/>
    <property type="match status" value="1"/>
</dbReference>
<accession>A0A1I6G687</accession>
<feature type="active site" description="Tele-AMP-histidine intermediate" evidence="5">
    <location>
        <position position="309"/>
    </location>
</feature>
<dbReference type="SUPFAM" id="SSF52913">
    <property type="entry name" value="RNA 3'-terminal phosphate cyclase, RPTC, insert domain"/>
    <property type="match status" value="1"/>
</dbReference>
<evidence type="ECO:0000256" key="7">
    <source>
        <dbReference type="SAM" id="MobiDB-lite"/>
    </source>
</evidence>
<evidence type="ECO:0000256" key="3">
    <source>
        <dbReference type="ARBA" id="ARBA00022598"/>
    </source>
</evidence>
<dbReference type="InterPro" id="IPR013792">
    <property type="entry name" value="RNA3'P_cycl/enolpyr_Trfase_a/b"/>
</dbReference>
<dbReference type="InterPro" id="IPR023797">
    <property type="entry name" value="RNA3'_phos_cyclase_dom"/>
</dbReference>
<dbReference type="EC" id="6.5.1.4" evidence="5 6"/>
<dbReference type="InterPro" id="IPR037136">
    <property type="entry name" value="RNA3'_phos_cyclase_dom_sf"/>
</dbReference>
<feature type="domain" description="RNA 3'-terminal phosphate cyclase" evidence="8">
    <location>
        <begin position="8"/>
        <end position="320"/>
    </location>
</feature>
<dbReference type="PANTHER" id="PTHR11096:SF0">
    <property type="entry name" value="RNA 3'-TERMINAL PHOSPHATE CYCLASE"/>
    <property type="match status" value="1"/>
</dbReference>
<evidence type="ECO:0000256" key="1">
    <source>
        <dbReference type="ARBA" id="ARBA00009206"/>
    </source>
</evidence>
<dbReference type="InterPro" id="IPR013791">
    <property type="entry name" value="RNA3'-term_phos_cycl_insert"/>
</dbReference>
<dbReference type="PIRSF" id="PIRSF005378">
    <property type="entry name" value="RNA3'_term_phos_cycl_euk"/>
    <property type="match status" value="1"/>
</dbReference>
<evidence type="ECO:0000259" key="9">
    <source>
        <dbReference type="Pfam" id="PF05189"/>
    </source>
</evidence>
<gene>
    <name evidence="5" type="primary">rtcA</name>
    <name evidence="10" type="ORF">SAMN04487947_0629</name>
</gene>
<dbReference type="InterPro" id="IPR017770">
    <property type="entry name" value="RNA3'_term_phos_cyc_type_1"/>
</dbReference>
<dbReference type="NCBIfam" id="TIGR03399">
    <property type="entry name" value="RNA_3prim_cycl"/>
    <property type="match status" value="1"/>
</dbReference>
<reference evidence="11" key="1">
    <citation type="submission" date="2016-10" db="EMBL/GenBank/DDBJ databases">
        <authorList>
            <person name="Varghese N."/>
            <person name="Submissions S."/>
        </authorList>
    </citation>
    <scope>NUCLEOTIDE SEQUENCE [LARGE SCALE GENOMIC DNA]</scope>
    <source>
        <strain evidence="11">CGMCC 1.7736</strain>
    </source>
</reference>
<evidence type="ECO:0000256" key="4">
    <source>
        <dbReference type="ARBA" id="ARBA00022741"/>
    </source>
</evidence>
<dbReference type="RefSeq" id="WP_089804503.1">
    <property type="nucleotide sequence ID" value="NZ_FOYT01000001.1"/>
</dbReference>
<dbReference type="SUPFAM" id="SSF55205">
    <property type="entry name" value="EPT/RTPC-like"/>
    <property type="match status" value="1"/>
</dbReference>
<dbReference type="Pfam" id="PF01137">
    <property type="entry name" value="RTC"/>
    <property type="match status" value="1"/>
</dbReference>
<dbReference type="GO" id="GO:0005737">
    <property type="term" value="C:cytoplasm"/>
    <property type="evidence" value="ECO:0007669"/>
    <property type="project" value="UniProtKB-SubCell"/>
</dbReference>
<dbReference type="InterPro" id="IPR036553">
    <property type="entry name" value="RPTC_insert"/>
</dbReference>
<feature type="domain" description="RNA 3'-terminal phosphate cyclase insert" evidence="9">
    <location>
        <begin position="178"/>
        <end position="274"/>
    </location>
</feature>
<proteinExistence type="inferred from homology"/>
<dbReference type="NCBIfam" id="NF003246">
    <property type="entry name" value="PRK04204.1-2"/>
    <property type="match status" value="1"/>
</dbReference>
<dbReference type="Pfam" id="PF05189">
    <property type="entry name" value="RTC_insert"/>
    <property type="match status" value="1"/>
</dbReference>
<dbReference type="InterPro" id="IPR000228">
    <property type="entry name" value="RNA3'_term_phos_cyc"/>
</dbReference>
<evidence type="ECO:0000256" key="2">
    <source>
        <dbReference type="ARBA" id="ARBA00021428"/>
    </source>
</evidence>
<dbReference type="AlphaFoldDB" id="A0A1I6G687"/>
<organism evidence="10 11">
    <name type="scientific">Halogeometricum rufum</name>
    <dbReference type="NCBI Taxonomy" id="553469"/>
    <lineage>
        <taxon>Archaea</taxon>
        <taxon>Methanobacteriati</taxon>
        <taxon>Methanobacteriota</taxon>
        <taxon>Stenosarchaea group</taxon>
        <taxon>Halobacteria</taxon>
        <taxon>Halobacteriales</taxon>
        <taxon>Haloferacaceae</taxon>
        <taxon>Halogeometricum</taxon>
    </lineage>
</organism>
<sequence length="357" mass="36990">MLELDGGDGGGQLVRTALSLSALTGQAIRVENVRGSRPNRGLRPQHVAAVEAVGAATDATLDGVERESDAFSFAPEAVRGGTFTVDVGSAGSATLVCDAVAPLAVALDRPLTLTVRGGTDVKWSPPADFLRHVKLPLLRAVGVRADLSVHRRGFYPAGGGRLTLTLRPSSPSELRLSNRGPVERLSASAVASESLESASVAERMADAVRERLGGAGTAERPVKATARYVESDCPGAVVTLVADCGSSRAGFDAVGERGLPSEDVAGRAVEAFRSWRATGAPVDEHLGDQLLLWVALAGGELRLPRVTDHVRTNAETIRAFGYGLRVGDGEESRTGEETGADEEDGTGGVVATAPSPE</sequence>
<dbReference type="PROSITE" id="PS01287">
    <property type="entry name" value="RTC"/>
    <property type="match status" value="1"/>
</dbReference>
<dbReference type="Proteomes" id="UP000198531">
    <property type="component" value="Unassembled WGS sequence"/>
</dbReference>
<evidence type="ECO:0000313" key="11">
    <source>
        <dbReference type="Proteomes" id="UP000198531"/>
    </source>
</evidence>
<feature type="compositionally biased region" description="Basic and acidic residues" evidence="7">
    <location>
        <begin position="327"/>
        <end position="336"/>
    </location>
</feature>
<comment type="function">
    <text evidence="5">Catalyzes the conversion of 3'-phosphate to a 2',3'-cyclic phosphodiester at the end of RNA. The mechanism of action of the enzyme occurs in 3 steps: (A) adenylation of the enzyme by ATP; (B) transfer of adenylate to an RNA-N3'P to produce RNA-N3'PP5'A; (C) and attack of the adjacent 2'-hydroxyl on the 3'-phosphorus in the diester linkage to produce the cyclic end product. The biological role of this enzyme is unknown but it is likely to function in some aspects of cellular RNA processing.</text>
</comment>
<keyword evidence="4 5" id="KW-0547">Nucleotide-binding</keyword>
<name>A0A1I6G687_9EURY</name>
<evidence type="ECO:0000256" key="6">
    <source>
        <dbReference type="NCBIfam" id="TIGR03399"/>
    </source>
</evidence>
<feature type="region of interest" description="Disordered" evidence="7">
    <location>
        <begin position="326"/>
        <end position="357"/>
    </location>
</feature>
<feature type="binding site" evidence="5">
    <location>
        <position position="98"/>
    </location>
    <ligand>
        <name>ATP</name>
        <dbReference type="ChEBI" id="CHEBI:30616"/>
    </ligand>
</feature>
<feature type="binding site" evidence="5">
    <location>
        <begin position="285"/>
        <end position="289"/>
    </location>
    <ligand>
        <name>ATP</name>
        <dbReference type="ChEBI" id="CHEBI:30616"/>
    </ligand>
</feature>
<keyword evidence="5" id="KW-0963">Cytoplasm</keyword>
<dbReference type="GO" id="GO:0006396">
    <property type="term" value="P:RNA processing"/>
    <property type="evidence" value="ECO:0007669"/>
    <property type="project" value="UniProtKB-UniRule"/>
</dbReference>
<dbReference type="InterPro" id="IPR020719">
    <property type="entry name" value="RNA3'_term_phos_cycl-like_CS"/>
</dbReference>